<evidence type="ECO:0008006" key="5">
    <source>
        <dbReference type="Google" id="ProtNLM"/>
    </source>
</evidence>
<dbReference type="Proteomes" id="UP001143372">
    <property type="component" value="Unassembled WGS sequence"/>
</dbReference>
<keyword evidence="2" id="KW-0732">Signal</keyword>
<dbReference type="InterPro" id="IPR036514">
    <property type="entry name" value="SGNH_hydro_sf"/>
</dbReference>
<feature type="region of interest" description="Disordered" evidence="1">
    <location>
        <begin position="371"/>
        <end position="390"/>
    </location>
</feature>
<gene>
    <name evidence="3" type="ORF">GCM10008179_09490</name>
</gene>
<dbReference type="PANTHER" id="PTHR48125:SF12">
    <property type="entry name" value="AT HOOK TRANSCRIPTION FACTOR FAMILY-RELATED"/>
    <property type="match status" value="1"/>
</dbReference>
<sequence>MRRLVLSALLALVAGAELSGASPARAQDYYRRYYDEAPPSYSDRARRQRSEDDGAYYDRRQRLVRQERRIPDQAERRRSGFSIPFLERLFGRSGSSDDDDSSGWGARRDPGAVEVRPPPRTIRRRPPATEARTPPQPPPLPPNVIAAPVEPPPPATTFVAVLGDAIADELAGGLEEAFADTPDVAVRRHVKPNGGLVRADYFDFVQEAQKALADDRIAYAVIDVGVNDRQPFTDGPRLAPLSDEWMKRYAARVDAVLALFKAHGTPVYWVGLAPSESLRASSDHTALNALIKERVEAAGGTYVDVWEGFVDEDGAYEAEGPQLDGQIGRLRLDDGVRFSKAGARKLAHYVEREIRKVYKPKAPSADAIAGAVAPEGDPQSPLAPATIQAARPRPLSSPLVVLTAPRRAENGALAAAALAIPARDASPDAERVLVNGETPDAEPGRLDDHRWPGAEAKKPETPEAPKPSSASPQP</sequence>
<evidence type="ECO:0000313" key="3">
    <source>
        <dbReference type="EMBL" id="GLK67311.1"/>
    </source>
</evidence>
<evidence type="ECO:0000256" key="1">
    <source>
        <dbReference type="SAM" id="MobiDB-lite"/>
    </source>
</evidence>
<evidence type="ECO:0000313" key="4">
    <source>
        <dbReference type="Proteomes" id="UP001143372"/>
    </source>
</evidence>
<dbReference type="SUPFAM" id="SSF52266">
    <property type="entry name" value="SGNH hydrolase"/>
    <property type="match status" value="1"/>
</dbReference>
<dbReference type="AlphaFoldDB" id="A0A9W6J032"/>
<organism evidence="3 4">
    <name type="scientific">Hansschlegelia plantiphila</name>
    <dbReference type="NCBI Taxonomy" id="374655"/>
    <lineage>
        <taxon>Bacteria</taxon>
        <taxon>Pseudomonadati</taxon>
        <taxon>Pseudomonadota</taxon>
        <taxon>Alphaproteobacteria</taxon>
        <taxon>Hyphomicrobiales</taxon>
        <taxon>Methylopilaceae</taxon>
        <taxon>Hansschlegelia</taxon>
    </lineage>
</organism>
<feature type="compositionally biased region" description="Basic and acidic residues" evidence="1">
    <location>
        <begin position="442"/>
        <end position="463"/>
    </location>
</feature>
<feature type="region of interest" description="Disordered" evidence="1">
    <location>
        <begin position="424"/>
        <end position="474"/>
    </location>
</feature>
<feature type="region of interest" description="Disordered" evidence="1">
    <location>
        <begin position="92"/>
        <end position="142"/>
    </location>
</feature>
<feature type="signal peptide" evidence="2">
    <location>
        <begin position="1"/>
        <end position="26"/>
    </location>
</feature>
<dbReference type="EMBL" id="BSFI01000004">
    <property type="protein sequence ID" value="GLK67311.1"/>
    <property type="molecule type" value="Genomic_DNA"/>
</dbReference>
<name>A0A9W6J032_9HYPH</name>
<feature type="chain" id="PRO_5040822976" description="DUF459 domain-containing protein" evidence="2">
    <location>
        <begin position="27"/>
        <end position="474"/>
    </location>
</feature>
<reference evidence="3" key="1">
    <citation type="journal article" date="2014" name="Int. J. Syst. Evol. Microbiol.">
        <title>Complete genome sequence of Corynebacterium casei LMG S-19264T (=DSM 44701T), isolated from a smear-ripened cheese.</title>
        <authorList>
            <consortium name="US DOE Joint Genome Institute (JGI-PGF)"/>
            <person name="Walter F."/>
            <person name="Albersmeier A."/>
            <person name="Kalinowski J."/>
            <person name="Ruckert C."/>
        </authorList>
    </citation>
    <scope>NUCLEOTIDE SEQUENCE</scope>
    <source>
        <strain evidence="3">VKM B-2347</strain>
    </source>
</reference>
<protein>
    <recommendedName>
        <fullName evidence="5">DUF459 domain-containing protein</fullName>
    </recommendedName>
</protein>
<dbReference type="Gene3D" id="3.40.50.1110">
    <property type="entry name" value="SGNH hydrolase"/>
    <property type="match status" value="1"/>
</dbReference>
<reference evidence="3" key="2">
    <citation type="submission" date="2023-01" db="EMBL/GenBank/DDBJ databases">
        <authorList>
            <person name="Sun Q."/>
            <person name="Evtushenko L."/>
        </authorList>
    </citation>
    <scope>NUCLEOTIDE SEQUENCE</scope>
    <source>
        <strain evidence="3">VKM B-2347</strain>
    </source>
</reference>
<proteinExistence type="predicted"/>
<dbReference type="GO" id="GO:0016788">
    <property type="term" value="F:hydrolase activity, acting on ester bonds"/>
    <property type="evidence" value="ECO:0007669"/>
    <property type="project" value="UniProtKB-ARBA"/>
</dbReference>
<accession>A0A9W6J032</accession>
<comment type="caution">
    <text evidence="3">The sequence shown here is derived from an EMBL/GenBank/DDBJ whole genome shotgun (WGS) entry which is preliminary data.</text>
</comment>
<evidence type="ECO:0000256" key="2">
    <source>
        <dbReference type="SAM" id="SignalP"/>
    </source>
</evidence>
<dbReference type="Pfam" id="PF04311">
    <property type="entry name" value="DUF459"/>
    <property type="match status" value="1"/>
</dbReference>
<keyword evidence="4" id="KW-1185">Reference proteome</keyword>
<dbReference type="PANTHER" id="PTHR48125">
    <property type="entry name" value="LP07818P1"/>
    <property type="match status" value="1"/>
</dbReference>
<dbReference type="InterPro" id="IPR007407">
    <property type="entry name" value="DUF459"/>
</dbReference>
<dbReference type="RefSeq" id="WP_271167558.1">
    <property type="nucleotide sequence ID" value="NZ_BSFI01000004.1"/>
</dbReference>